<sequence length="143" mass="16198">MKQFNRWQRIAVLASLSWFGLCTYYLWQDFPTQGSIDVRLSANQAEEFEGARRELDDAKRQCEIQSGGNVGQDILAGCSKQAVEKYRAQRDLIREHYSSLSEQDSQELPKRQLLVLLHLLAIGVVVPMAVYSAIAWVARAPKG</sequence>
<keyword evidence="1" id="KW-1133">Transmembrane helix</keyword>
<reference evidence="3" key="1">
    <citation type="journal article" date="2019" name="Int. J. Syst. Evol. Microbiol.">
        <title>The Global Catalogue of Microorganisms (GCM) 10K type strain sequencing project: providing services to taxonomists for standard genome sequencing and annotation.</title>
        <authorList>
            <consortium name="The Broad Institute Genomics Platform"/>
            <consortium name="The Broad Institute Genome Sequencing Center for Infectious Disease"/>
            <person name="Wu L."/>
            <person name="Ma J."/>
        </authorList>
    </citation>
    <scope>NUCLEOTIDE SEQUENCE [LARGE SCALE GENOMIC DNA]</scope>
    <source>
        <strain evidence="3">CCUG 53903</strain>
    </source>
</reference>
<protein>
    <submittedName>
        <fullName evidence="2">Uncharacterized protein</fullName>
    </submittedName>
</protein>
<evidence type="ECO:0000313" key="2">
    <source>
        <dbReference type="EMBL" id="MFC7461051.1"/>
    </source>
</evidence>
<proteinExistence type="predicted"/>
<evidence type="ECO:0000313" key="3">
    <source>
        <dbReference type="Proteomes" id="UP001596457"/>
    </source>
</evidence>
<evidence type="ECO:0000256" key="1">
    <source>
        <dbReference type="SAM" id="Phobius"/>
    </source>
</evidence>
<gene>
    <name evidence="2" type="ORF">ACFQU0_11525</name>
</gene>
<dbReference type="Proteomes" id="UP001596457">
    <property type="component" value="Unassembled WGS sequence"/>
</dbReference>
<keyword evidence="1" id="KW-0812">Transmembrane</keyword>
<keyword evidence="1" id="KW-0472">Membrane</keyword>
<name>A0ABW2SBZ2_9BURK</name>
<feature type="transmembrane region" description="Helical" evidence="1">
    <location>
        <begin position="115"/>
        <end position="138"/>
    </location>
</feature>
<keyword evidence="3" id="KW-1185">Reference proteome</keyword>
<organism evidence="2 3">
    <name type="scientific">Hydrogenophaga defluvii</name>
    <dbReference type="NCBI Taxonomy" id="249410"/>
    <lineage>
        <taxon>Bacteria</taxon>
        <taxon>Pseudomonadati</taxon>
        <taxon>Pseudomonadota</taxon>
        <taxon>Betaproteobacteria</taxon>
        <taxon>Burkholderiales</taxon>
        <taxon>Comamonadaceae</taxon>
        <taxon>Hydrogenophaga</taxon>
    </lineage>
</organism>
<accession>A0ABW2SBZ2</accession>
<dbReference type="EMBL" id="JBHTBZ010000027">
    <property type="protein sequence ID" value="MFC7461051.1"/>
    <property type="molecule type" value="Genomic_DNA"/>
</dbReference>
<comment type="caution">
    <text evidence="2">The sequence shown here is derived from an EMBL/GenBank/DDBJ whole genome shotgun (WGS) entry which is preliminary data.</text>
</comment>